<dbReference type="EMBL" id="BLLF01002945">
    <property type="protein sequence ID" value="GFH25882.1"/>
    <property type="molecule type" value="Genomic_DNA"/>
</dbReference>
<gene>
    <name evidence="1" type="ORF">HaLaN_23922</name>
</gene>
<accession>A0A6A0A4L8</accession>
<reference evidence="1 2" key="1">
    <citation type="submission" date="2020-02" db="EMBL/GenBank/DDBJ databases">
        <title>Draft genome sequence of Haematococcus lacustris strain NIES-144.</title>
        <authorList>
            <person name="Morimoto D."/>
            <person name="Nakagawa S."/>
            <person name="Yoshida T."/>
            <person name="Sawayama S."/>
        </authorList>
    </citation>
    <scope>NUCLEOTIDE SEQUENCE [LARGE SCALE GENOMIC DNA]</scope>
    <source>
        <strain evidence="1 2">NIES-144</strain>
    </source>
</reference>
<feature type="non-terminal residue" evidence="1">
    <location>
        <position position="1"/>
    </location>
</feature>
<proteinExistence type="predicted"/>
<evidence type="ECO:0000313" key="2">
    <source>
        <dbReference type="Proteomes" id="UP000485058"/>
    </source>
</evidence>
<dbReference type="Proteomes" id="UP000485058">
    <property type="component" value="Unassembled WGS sequence"/>
</dbReference>
<name>A0A6A0A4L8_HAELA</name>
<evidence type="ECO:0000313" key="1">
    <source>
        <dbReference type="EMBL" id="GFH25882.1"/>
    </source>
</evidence>
<keyword evidence="2" id="KW-1185">Reference proteome</keyword>
<protein>
    <submittedName>
        <fullName evidence="1">Uncharacterized protein</fullName>
    </submittedName>
</protein>
<dbReference type="AlphaFoldDB" id="A0A6A0A4L8"/>
<sequence>PSCCRAAPGRWLHAVSHKIEVSEGCLQLWLAPVLAAARLPPQPQQLCTRAEGHGCCGQGGAGLETLAGPAELRAGHTVGHLPLGGGGAAAAVCSPAPADLPRPGTASVTVDGLPPAGKGLEVKGRELVPGRGRLVEKGRAPGCYACALQISHVPN</sequence>
<comment type="caution">
    <text evidence="1">The sequence shown here is derived from an EMBL/GenBank/DDBJ whole genome shotgun (WGS) entry which is preliminary data.</text>
</comment>
<organism evidence="1 2">
    <name type="scientific">Haematococcus lacustris</name>
    <name type="common">Green alga</name>
    <name type="synonym">Haematococcus pluvialis</name>
    <dbReference type="NCBI Taxonomy" id="44745"/>
    <lineage>
        <taxon>Eukaryota</taxon>
        <taxon>Viridiplantae</taxon>
        <taxon>Chlorophyta</taxon>
        <taxon>core chlorophytes</taxon>
        <taxon>Chlorophyceae</taxon>
        <taxon>CS clade</taxon>
        <taxon>Chlamydomonadales</taxon>
        <taxon>Haematococcaceae</taxon>
        <taxon>Haematococcus</taxon>
    </lineage>
</organism>